<feature type="transmembrane region" description="Helical" evidence="8">
    <location>
        <begin position="71"/>
        <end position="94"/>
    </location>
</feature>
<dbReference type="Gene3D" id="1.20.1560.10">
    <property type="entry name" value="ABC transporter type 1, transmembrane domain"/>
    <property type="match status" value="1"/>
</dbReference>
<evidence type="ECO:0000256" key="8">
    <source>
        <dbReference type="SAM" id="Phobius"/>
    </source>
</evidence>
<dbReference type="FunFam" id="3.40.50.300:FF:000604">
    <property type="entry name" value="ABC transporter B family member 28"/>
    <property type="match status" value="1"/>
</dbReference>
<sequence>MYILKKITYLYKLTASFITSYKKRFVFIVLLGFINGLAGSVGIGIIIPLFSVFTGSGIAGTDFITSSTEKFFMIFKIPLTAPSLIIFMVLLFALKAFAQFIAKYNTEKLAAGFEENLRSELLKKTLKTGWPYLSNQKIGHLERTLFYDINQSTTILLQIGTGILILTSFITYSIVAFKISAPITLATLLFGIILFPILKPLFYKIRKLSEQTSQLYKQVANHVSENIIGIKVVKTTATEDAVIKAGNNYFKELKLARTKSGMHSYAIGSSIEPIGIVFVGVLFILTYRLPGFNIASFGVVVYLIQKIFSFIQSIQGQFQTFVSITPNIENVISYRLAIEKNSEENLGSDPFIFIKSLEFVDVGFSHDKDSIILKKINLSVGKGQMIGIIGPSGAGKTTTADILLRLLVPKEGQILLDGKDYLKTDIKEWRKNIGYVPQDIFLINDTIENNIIFYDKSISKEEIIEATKTANIYDFIEGLPDKFNTVAGERGVKLSGGQKQRIVLARALARKPQILILDEATSAIDNESEMLIQEAIQKLKGQVTVIIIAHRINTIMRTDYVFVIDGGKLVESGQPNELLKNNASYLHRVYHL</sequence>
<dbReference type="InterPro" id="IPR003593">
    <property type="entry name" value="AAA+_ATPase"/>
</dbReference>
<feature type="transmembrane region" description="Helical" evidence="8">
    <location>
        <begin position="155"/>
        <end position="175"/>
    </location>
</feature>
<keyword evidence="5" id="KW-0067">ATP-binding</keyword>
<dbReference type="GO" id="GO:0005524">
    <property type="term" value="F:ATP binding"/>
    <property type="evidence" value="ECO:0007669"/>
    <property type="project" value="UniProtKB-KW"/>
</dbReference>
<dbReference type="PANTHER" id="PTHR43394">
    <property type="entry name" value="ATP-DEPENDENT PERMEASE MDL1, MITOCHONDRIAL"/>
    <property type="match status" value="1"/>
</dbReference>
<dbReference type="PROSITE" id="PS50893">
    <property type="entry name" value="ABC_TRANSPORTER_2"/>
    <property type="match status" value="1"/>
</dbReference>
<dbReference type="InterPro" id="IPR011527">
    <property type="entry name" value="ABC1_TM_dom"/>
</dbReference>
<evidence type="ECO:0000256" key="6">
    <source>
        <dbReference type="ARBA" id="ARBA00022989"/>
    </source>
</evidence>
<dbReference type="InterPro" id="IPR036640">
    <property type="entry name" value="ABC1_TM_sf"/>
</dbReference>
<evidence type="ECO:0000313" key="12">
    <source>
        <dbReference type="Proteomes" id="UP000033918"/>
    </source>
</evidence>
<accession>A0A0G0WWA2</accession>
<dbReference type="AlphaFoldDB" id="A0A0G0WWA2"/>
<organism evidence="11 12">
    <name type="scientific">Candidatus Wolfebacteria bacterium GW2011_GWB1_41_12</name>
    <dbReference type="NCBI Taxonomy" id="1619006"/>
    <lineage>
        <taxon>Bacteria</taxon>
        <taxon>Candidatus Wolfeibacteriota</taxon>
    </lineage>
</organism>
<dbReference type="InterPro" id="IPR039421">
    <property type="entry name" value="Type_1_exporter"/>
</dbReference>
<evidence type="ECO:0000256" key="7">
    <source>
        <dbReference type="ARBA" id="ARBA00023136"/>
    </source>
</evidence>
<dbReference type="InterPro" id="IPR017871">
    <property type="entry name" value="ABC_transporter-like_CS"/>
</dbReference>
<dbReference type="Pfam" id="PF00005">
    <property type="entry name" value="ABC_tran"/>
    <property type="match status" value="1"/>
</dbReference>
<dbReference type="GO" id="GO:0005737">
    <property type="term" value="C:cytoplasm"/>
    <property type="evidence" value="ECO:0007669"/>
    <property type="project" value="UniProtKB-ARBA"/>
</dbReference>
<keyword evidence="2" id="KW-0813">Transport</keyword>
<evidence type="ECO:0000256" key="4">
    <source>
        <dbReference type="ARBA" id="ARBA00022741"/>
    </source>
</evidence>
<dbReference type="Proteomes" id="UP000033918">
    <property type="component" value="Unassembled WGS sequence"/>
</dbReference>
<feature type="domain" description="ABC transporter" evidence="9">
    <location>
        <begin position="357"/>
        <end position="591"/>
    </location>
</feature>
<dbReference type="PANTHER" id="PTHR43394:SF1">
    <property type="entry name" value="ATP-BINDING CASSETTE SUB-FAMILY B MEMBER 10, MITOCHONDRIAL"/>
    <property type="match status" value="1"/>
</dbReference>
<evidence type="ECO:0000256" key="3">
    <source>
        <dbReference type="ARBA" id="ARBA00022692"/>
    </source>
</evidence>
<dbReference type="Pfam" id="PF00664">
    <property type="entry name" value="ABC_membrane"/>
    <property type="match status" value="1"/>
</dbReference>
<reference evidence="11 12" key="1">
    <citation type="journal article" date="2015" name="Nature">
        <title>rRNA introns, odd ribosomes, and small enigmatic genomes across a large radiation of phyla.</title>
        <authorList>
            <person name="Brown C.T."/>
            <person name="Hug L.A."/>
            <person name="Thomas B.C."/>
            <person name="Sharon I."/>
            <person name="Castelle C.J."/>
            <person name="Singh A."/>
            <person name="Wilkins M.J."/>
            <person name="Williams K.H."/>
            <person name="Banfield J.F."/>
        </authorList>
    </citation>
    <scope>NUCLEOTIDE SEQUENCE [LARGE SCALE GENOMIC DNA]</scope>
</reference>
<name>A0A0G0WWA2_9BACT</name>
<evidence type="ECO:0000259" key="10">
    <source>
        <dbReference type="PROSITE" id="PS50929"/>
    </source>
</evidence>
<gene>
    <name evidence="11" type="ORF">UU38_C0004G0062</name>
</gene>
<dbReference type="SUPFAM" id="SSF90123">
    <property type="entry name" value="ABC transporter transmembrane region"/>
    <property type="match status" value="1"/>
</dbReference>
<dbReference type="PROSITE" id="PS00211">
    <property type="entry name" value="ABC_TRANSPORTER_1"/>
    <property type="match status" value="1"/>
</dbReference>
<comment type="caution">
    <text evidence="11">The sequence shown here is derived from an EMBL/GenBank/DDBJ whole genome shotgun (WGS) entry which is preliminary data.</text>
</comment>
<proteinExistence type="predicted"/>
<keyword evidence="6 8" id="KW-1133">Transmembrane helix</keyword>
<feature type="transmembrane region" description="Helical" evidence="8">
    <location>
        <begin position="181"/>
        <end position="198"/>
    </location>
</feature>
<keyword evidence="4" id="KW-0547">Nucleotide-binding</keyword>
<comment type="subcellular location">
    <subcellularLocation>
        <location evidence="1">Cell membrane</location>
        <topology evidence="1">Multi-pass membrane protein</topology>
    </subcellularLocation>
</comment>
<dbReference type="SMART" id="SM00382">
    <property type="entry name" value="AAA"/>
    <property type="match status" value="1"/>
</dbReference>
<dbReference type="GO" id="GO:0016887">
    <property type="term" value="F:ATP hydrolysis activity"/>
    <property type="evidence" value="ECO:0007669"/>
    <property type="project" value="InterPro"/>
</dbReference>
<dbReference type="GO" id="GO:0005886">
    <property type="term" value="C:plasma membrane"/>
    <property type="evidence" value="ECO:0007669"/>
    <property type="project" value="UniProtKB-SubCell"/>
</dbReference>
<feature type="transmembrane region" description="Helical" evidence="8">
    <location>
        <begin position="25"/>
        <end position="51"/>
    </location>
</feature>
<evidence type="ECO:0000313" key="11">
    <source>
        <dbReference type="EMBL" id="KKR88700.1"/>
    </source>
</evidence>
<dbReference type="GO" id="GO:0015421">
    <property type="term" value="F:ABC-type oligopeptide transporter activity"/>
    <property type="evidence" value="ECO:0007669"/>
    <property type="project" value="TreeGrafter"/>
</dbReference>
<dbReference type="InterPro" id="IPR003439">
    <property type="entry name" value="ABC_transporter-like_ATP-bd"/>
</dbReference>
<dbReference type="PROSITE" id="PS50929">
    <property type="entry name" value="ABC_TM1F"/>
    <property type="match status" value="1"/>
</dbReference>
<protein>
    <submittedName>
        <fullName evidence="11">Xenobiotic-transporting ATPase</fullName>
    </submittedName>
</protein>
<feature type="domain" description="ABC transmembrane type-1" evidence="10">
    <location>
        <begin position="26"/>
        <end position="323"/>
    </location>
</feature>
<evidence type="ECO:0000256" key="2">
    <source>
        <dbReference type="ARBA" id="ARBA00022448"/>
    </source>
</evidence>
<evidence type="ECO:0000259" key="9">
    <source>
        <dbReference type="PROSITE" id="PS50893"/>
    </source>
</evidence>
<feature type="transmembrane region" description="Helical" evidence="8">
    <location>
        <begin position="264"/>
        <end position="285"/>
    </location>
</feature>
<keyword evidence="3 8" id="KW-0812">Transmembrane</keyword>
<dbReference type="SUPFAM" id="SSF52540">
    <property type="entry name" value="P-loop containing nucleoside triphosphate hydrolases"/>
    <property type="match status" value="1"/>
</dbReference>
<dbReference type="Gene3D" id="3.40.50.300">
    <property type="entry name" value="P-loop containing nucleotide triphosphate hydrolases"/>
    <property type="match status" value="1"/>
</dbReference>
<evidence type="ECO:0000256" key="1">
    <source>
        <dbReference type="ARBA" id="ARBA00004651"/>
    </source>
</evidence>
<keyword evidence="7 8" id="KW-0472">Membrane</keyword>
<evidence type="ECO:0000256" key="5">
    <source>
        <dbReference type="ARBA" id="ARBA00022840"/>
    </source>
</evidence>
<dbReference type="InterPro" id="IPR027417">
    <property type="entry name" value="P-loop_NTPase"/>
</dbReference>
<dbReference type="EMBL" id="LCAK01000004">
    <property type="protein sequence ID" value="KKR88700.1"/>
    <property type="molecule type" value="Genomic_DNA"/>
</dbReference>